<dbReference type="AlphaFoldDB" id="F2E083"/>
<accession>F2E083</accession>
<sequence>MQDIIALSVFILSIAGPFHVPNKCACMTI</sequence>
<dbReference type="EMBL" id="AK369554">
    <property type="protein sequence ID" value="BAK00755.1"/>
    <property type="molecule type" value="mRNA"/>
</dbReference>
<name>F2E083_HORVV</name>
<organism evidence="1">
    <name type="scientific">Hordeum vulgare subsp. vulgare</name>
    <name type="common">Domesticated barley</name>
    <dbReference type="NCBI Taxonomy" id="112509"/>
    <lineage>
        <taxon>Eukaryota</taxon>
        <taxon>Viridiplantae</taxon>
        <taxon>Streptophyta</taxon>
        <taxon>Embryophyta</taxon>
        <taxon>Tracheophyta</taxon>
        <taxon>Spermatophyta</taxon>
        <taxon>Magnoliopsida</taxon>
        <taxon>Liliopsida</taxon>
        <taxon>Poales</taxon>
        <taxon>Poaceae</taxon>
        <taxon>BOP clade</taxon>
        <taxon>Pooideae</taxon>
        <taxon>Triticodae</taxon>
        <taxon>Triticeae</taxon>
        <taxon>Hordeinae</taxon>
        <taxon>Hordeum</taxon>
    </lineage>
</organism>
<proteinExistence type="evidence at transcript level"/>
<protein>
    <submittedName>
        <fullName evidence="1">Predicted protein</fullName>
    </submittedName>
</protein>
<reference evidence="1" key="1">
    <citation type="journal article" date="2011" name="Plant Physiol.">
        <title>Comprehensive sequence analysis of 24,783 barley full-length cDNAs derived from 12 clone libraries.</title>
        <authorList>
            <person name="Matsumoto T."/>
            <person name="Tanaka T."/>
            <person name="Sakai H."/>
            <person name="Amano N."/>
            <person name="Kanamori H."/>
            <person name="Kurita K."/>
            <person name="Kikuta A."/>
            <person name="Kamiya K."/>
            <person name="Yamamoto M."/>
            <person name="Ikawa H."/>
            <person name="Fujii N."/>
            <person name="Hori K."/>
            <person name="Itoh T."/>
            <person name="Sato K."/>
        </authorList>
    </citation>
    <scope>NUCLEOTIDE SEQUENCE</scope>
    <source>
        <tissue evidence="1">Shoot and root</tissue>
    </source>
</reference>
<evidence type="ECO:0000313" key="1">
    <source>
        <dbReference type="EMBL" id="BAK00755.1"/>
    </source>
</evidence>